<gene>
    <name evidence="5" type="ORF">DFQ27_000406</name>
</gene>
<evidence type="ECO:0000313" key="6">
    <source>
        <dbReference type="Proteomes" id="UP000807716"/>
    </source>
</evidence>
<dbReference type="OrthoDB" id="10062280at2759"/>
<dbReference type="Pfam" id="PF07959">
    <property type="entry name" value="Fucose_pyrophosphorylase"/>
    <property type="match status" value="1"/>
</dbReference>
<keyword evidence="2" id="KW-0547">Nucleotide-binding</keyword>
<proteinExistence type="predicted"/>
<keyword evidence="6" id="KW-1185">Reference proteome</keyword>
<evidence type="ECO:0000256" key="2">
    <source>
        <dbReference type="ARBA" id="ARBA00022741"/>
    </source>
</evidence>
<dbReference type="GO" id="GO:0016772">
    <property type="term" value="F:transferase activity, transferring phosphorus-containing groups"/>
    <property type="evidence" value="ECO:0007669"/>
    <property type="project" value="InterPro"/>
</dbReference>
<feature type="domain" description="GDP-fucose pyrophosphorylase" evidence="4">
    <location>
        <begin position="2"/>
        <end position="203"/>
    </location>
</feature>
<dbReference type="GO" id="GO:0042350">
    <property type="term" value="P:GDP-L-fucose biosynthetic process"/>
    <property type="evidence" value="ECO:0007669"/>
    <property type="project" value="UniProtKB-ARBA"/>
</dbReference>
<protein>
    <recommendedName>
        <fullName evidence="4">GDP-fucose pyrophosphorylase domain-containing protein</fullName>
    </recommendedName>
</protein>
<feature type="compositionally biased region" description="Low complexity" evidence="3">
    <location>
        <begin position="353"/>
        <end position="368"/>
    </location>
</feature>
<organism evidence="5 6">
    <name type="scientific">Actinomortierella ambigua</name>
    <dbReference type="NCBI Taxonomy" id="1343610"/>
    <lineage>
        <taxon>Eukaryota</taxon>
        <taxon>Fungi</taxon>
        <taxon>Fungi incertae sedis</taxon>
        <taxon>Mucoromycota</taxon>
        <taxon>Mortierellomycotina</taxon>
        <taxon>Mortierellomycetes</taxon>
        <taxon>Mortierellales</taxon>
        <taxon>Mortierellaceae</taxon>
        <taxon>Actinomortierella</taxon>
    </lineage>
</organism>
<comment type="caution">
    <text evidence="5">The sequence shown here is derived from an EMBL/GenBank/DDBJ whole genome shotgun (WGS) entry which is preliminary data.</text>
</comment>
<dbReference type="GO" id="GO:0000166">
    <property type="term" value="F:nucleotide binding"/>
    <property type="evidence" value="ECO:0007669"/>
    <property type="project" value="UniProtKB-KW"/>
</dbReference>
<name>A0A9P6QIW6_9FUNG</name>
<evidence type="ECO:0000256" key="3">
    <source>
        <dbReference type="SAM" id="MobiDB-lite"/>
    </source>
</evidence>
<dbReference type="InterPro" id="IPR012887">
    <property type="entry name" value="GDP_fucose_pyrophosphorylase"/>
</dbReference>
<keyword evidence="1" id="KW-0808">Transferase</keyword>
<feature type="region of interest" description="Disordered" evidence="3">
    <location>
        <begin position="451"/>
        <end position="472"/>
    </location>
</feature>
<dbReference type="EMBL" id="JAAAJB010000011">
    <property type="protein sequence ID" value="KAG0270105.1"/>
    <property type="molecule type" value="Genomic_DNA"/>
</dbReference>
<evidence type="ECO:0000256" key="1">
    <source>
        <dbReference type="ARBA" id="ARBA00022679"/>
    </source>
</evidence>
<sequence>MSVFVTSADGIELLASKAPFPSSTQPLRITALAHPSPLNIATTHGVFELAAESLSAQEQARLQDTPGLTFNNPRNHGEALAYTDSCYYFDPQTAIVLANLFPDLPRRCDLEAWADILDFQNTFHHASPASPTPQPLHPSIDLDNDHAHGRAMVHQALQQAGVQLELLVLNASQFYHLGTMTEFLDAVCLDVDFMATMGIENNVPGLGLVVADDGGKHRPVAGNDNEEEEEEDPQIIRSKDYTTTTITLQPPIFVQNSLLVSNNNALLACLPPWTMIIDTDLLASPQEKDNGGSAGHCNSNSNSPDDAWLPLATQQTFQGLPAGVCLFTLQLAADAFVTFSFSTKDDMKKPARTTTTSSGSSNSNSSGNHPETAPLQQQQQQQPWWETLCIFESIPVAKMLSPLFFAGNTESSDPVDENRSLWDAPIFEKAATKHESTLLALQRLARLTATTTTATTPTPSSSSSSSPSSPLARLLQKDVHVSGWISLKDAAEKARPYEIQG</sequence>
<evidence type="ECO:0000313" key="5">
    <source>
        <dbReference type="EMBL" id="KAG0270105.1"/>
    </source>
</evidence>
<dbReference type="PANTHER" id="PTHR15045">
    <property type="entry name" value="FUCOSE-1-PHOSPHATE GUANYLYLTRANSFERASE"/>
    <property type="match status" value="1"/>
</dbReference>
<reference evidence="5" key="1">
    <citation type="journal article" date="2020" name="Fungal Divers.">
        <title>Resolving the Mortierellaceae phylogeny through synthesis of multi-gene phylogenetics and phylogenomics.</title>
        <authorList>
            <person name="Vandepol N."/>
            <person name="Liber J."/>
            <person name="Desiro A."/>
            <person name="Na H."/>
            <person name="Kennedy M."/>
            <person name="Barry K."/>
            <person name="Grigoriev I.V."/>
            <person name="Miller A.N."/>
            <person name="O'Donnell K."/>
            <person name="Stajich J.E."/>
            <person name="Bonito G."/>
        </authorList>
    </citation>
    <scope>NUCLEOTIDE SEQUENCE</scope>
    <source>
        <strain evidence="5">BC1065</strain>
    </source>
</reference>
<dbReference type="AlphaFoldDB" id="A0A9P6QIW6"/>
<dbReference type="Proteomes" id="UP000807716">
    <property type="component" value="Unassembled WGS sequence"/>
</dbReference>
<dbReference type="PANTHER" id="PTHR15045:SF1">
    <property type="entry name" value="FUCOSE-1-PHOSPHATE GUANYLYLTRANSFERASE"/>
    <property type="match status" value="1"/>
</dbReference>
<accession>A0A9P6QIW6</accession>
<feature type="region of interest" description="Disordered" evidence="3">
    <location>
        <begin position="347"/>
        <end position="379"/>
    </location>
</feature>
<evidence type="ECO:0000259" key="4">
    <source>
        <dbReference type="Pfam" id="PF07959"/>
    </source>
</evidence>
<feature type="region of interest" description="Disordered" evidence="3">
    <location>
        <begin position="287"/>
        <end position="307"/>
    </location>
</feature>